<dbReference type="PIRSF" id="PIRSF000398">
    <property type="entry name" value="M_m6A_EcoRV"/>
    <property type="match status" value="1"/>
</dbReference>
<dbReference type="GO" id="GO:0009007">
    <property type="term" value="F:site-specific DNA-methyltransferase (adenine-specific) activity"/>
    <property type="evidence" value="ECO:0007669"/>
    <property type="project" value="UniProtKB-EC"/>
</dbReference>
<dbReference type="InterPro" id="IPR012263">
    <property type="entry name" value="M_m6A_EcoRV"/>
</dbReference>
<dbReference type="EC" id="2.1.1.72" evidence="2"/>
<dbReference type="OrthoDB" id="9805629at2"/>
<dbReference type="PANTHER" id="PTHR30481:SF3">
    <property type="entry name" value="DNA ADENINE METHYLASE"/>
    <property type="match status" value="1"/>
</dbReference>
<organism evidence="8 9">
    <name type="scientific">Herpetosiphon geysericola</name>
    <dbReference type="NCBI Taxonomy" id="70996"/>
    <lineage>
        <taxon>Bacteria</taxon>
        <taxon>Bacillati</taxon>
        <taxon>Chloroflexota</taxon>
        <taxon>Chloroflexia</taxon>
        <taxon>Herpetosiphonales</taxon>
        <taxon>Herpetosiphonaceae</taxon>
        <taxon>Herpetosiphon</taxon>
    </lineage>
</organism>
<dbReference type="GO" id="GO:1904047">
    <property type="term" value="F:S-adenosyl-L-methionine binding"/>
    <property type="evidence" value="ECO:0007669"/>
    <property type="project" value="TreeGrafter"/>
</dbReference>
<dbReference type="PATRIC" id="fig|70996.4.peg.4106"/>
<comment type="catalytic activity">
    <reaction evidence="6">
        <text>a 2'-deoxyadenosine in DNA + S-adenosyl-L-methionine = an N(6)-methyl-2'-deoxyadenosine in DNA + S-adenosyl-L-homocysteine + H(+)</text>
        <dbReference type="Rhea" id="RHEA:15197"/>
        <dbReference type="Rhea" id="RHEA-COMP:12418"/>
        <dbReference type="Rhea" id="RHEA-COMP:12419"/>
        <dbReference type="ChEBI" id="CHEBI:15378"/>
        <dbReference type="ChEBI" id="CHEBI:57856"/>
        <dbReference type="ChEBI" id="CHEBI:59789"/>
        <dbReference type="ChEBI" id="CHEBI:90615"/>
        <dbReference type="ChEBI" id="CHEBI:90616"/>
        <dbReference type="EC" id="2.1.1.72"/>
    </reaction>
</comment>
<dbReference type="GO" id="GO:0043565">
    <property type="term" value="F:sequence-specific DNA binding"/>
    <property type="evidence" value="ECO:0007669"/>
    <property type="project" value="TreeGrafter"/>
</dbReference>
<evidence type="ECO:0000313" key="8">
    <source>
        <dbReference type="EMBL" id="KPL86716.1"/>
    </source>
</evidence>
<dbReference type="Pfam" id="PF02086">
    <property type="entry name" value="MethyltransfD12"/>
    <property type="match status" value="1"/>
</dbReference>
<dbReference type="GO" id="GO:0006298">
    <property type="term" value="P:mismatch repair"/>
    <property type="evidence" value="ECO:0007669"/>
    <property type="project" value="TreeGrafter"/>
</dbReference>
<evidence type="ECO:0000313" key="9">
    <source>
        <dbReference type="Proteomes" id="UP000050277"/>
    </source>
</evidence>
<keyword evidence="5" id="KW-0949">S-adenosyl-L-methionine</keyword>
<evidence type="ECO:0000256" key="5">
    <source>
        <dbReference type="ARBA" id="ARBA00022691"/>
    </source>
</evidence>
<feature type="binding site" evidence="7">
    <location>
        <position position="19"/>
    </location>
    <ligand>
        <name>S-adenosyl-L-methionine</name>
        <dbReference type="ChEBI" id="CHEBI:59789"/>
    </ligand>
</feature>
<dbReference type="STRING" id="70996.SE18_12125"/>
<dbReference type="RefSeq" id="WP_054534719.1">
    <property type="nucleotide sequence ID" value="NZ_LGKP01000021.1"/>
</dbReference>
<dbReference type="Proteomes" id="UP000050277">
    <property type="component" value="Unassembled WGS sequence"/>
</dbReference>
<feature type="binding site" evidence="7">
    <location>
        <position position="15"/>
    </location>
    <ligand>
        <name>S-adenosyl-L-methionine</name>
        <dbReference type="ChEBI" id="CHEBI:59789"/>
    </ligand>
</feature>
<protein>
    <recommendedName>
        <fullName evidence="2">site-specific DNA-methyltransferase (adenine-specific)</fullName>
        <ecNumber evidence="2">2.1.1.72</ecNumber>
    </recommendedName>
</protein>
<dbReference type="REBASE" id="132951">
    <property type="entry name" value="M.HgeGC42ORF12125P"/>
</dbReference>
<dbReference type="PANTHER" id="PTHR30481">
    <property type="entry name" value="DNA ADENINE METHYLASE"/>
    <property type="match status" value="1"/>
</dbReference>
<feature type="binding site" evidence="7">
    <location>
        <position position="61"/>
    </location>
    <ligand>
        <name>S-adenosyl-L-methionine</name>
        <dbReference type="ChEBI" id="CHEBI:59789"/>
    </ligand>
</feature>
<comment type="similarity">
    <text evidence="1">Belongs to the N(4)/N(6)-methyltransferase family.</text>
</comment>
<gene>
    <name evidence="8" type="ORF">SE18_12125</name>
</gene>
<dbReference type="Gene3D" id="3.40.50.150">
    <property type="entry name" value="Vaccinia Virus protein VP39"/>
    <property type="match status" value="1"/>
</dbReference>
<dbReference type="EMBL" id="LGKP01000021">
    <property type="protein sequence ID" value="KPL86716.1"/>
    <property type="molecule type" value="Genomic_DNA"/>
</dbReference>
<comment type="caution">
    <text evidence="8">The sequence shown here is derived from an EMBL/GenBank/DDBJ whole genome shotgun (WGS) entry which is preliminary data.</text>
</comment>
<dbReference type="InterPro" id="IPR012327">
    <property type="entry name" value="MeTrfase_D12"/>
</dbReference>
<evidence type="ECO:0000256" key="4">
    <source>
        <dbReference type="ARBA" id="ARBA00022679"/>
    </source>
</evidence>
<dbReference type="NCBIfam" id="TIGR00571">
    <property type="entry name" value="dam"/>
    <property type="match status" value="1"/>
</dbReference>
<evidence type="ECO:0000256" key="3">
    <source>
        <dbReference type="ARBA" id="ARBA00022603"/>
    </source>
</evidence>
<reference evidence="8 9" key="1">
    <citation type="submission" date="2015-07" db="EMBL/GenBank/DDBJ databases">
        <title>Whole genome sequence of Herpetosiphon geysericola DSM 7119.</title>
        <authorList>
            <person name="Hemp J."/>
            <person name="Ward L.M."/>
            <person name="Pace L.A."/>
            <person name="Fischer W.W."/>
        </authorList>
    </citation>
    <scope>NUCLEOTIDE SEQUENCE [LARGE SCALE GENOMIC DNA]</scope>
    <source>
        <strain evidence="8 9">DSM 7119</strain>
    </source>
</reference>
<dbReference type="InterPro" id="IPR029063">
    <property type="entry name" value="SAM-dependent_MTases_sf"/>
</dbReference>
<dbReference type="PRINTS" id="PR00505">
    <property type="entry name" value="D12N6MTFRASE"/>
</dbReference>
<keyword evidence="3 8" id="KW-0489">Methyltransferase</keyword>
<keyword evidence="4 8" id="KW-0808">Transferase</keyword>
<dbReference type="AlphaFoldDB" id="A0A0P6XTQ4"/>
<dbReference type="InterPro" id="IPR023095">
    <property type="entry name" value="Ade_MeTrfase_dom_2"/>
</dbReference>
<sequence>MLNQALAQLTPPLKWAGGKRWLIPRLIDYWQAYHDRPLVEPFVGGLAVALGLQPQHALLNDINQHVINFYHWLQQGLLIDFELRNDQALYYQYRDQFNHLIRAGETQTAQAAGLFYYLNRTGYNGLCRFNQRGMFNVPFGRYKRIGYCYDFGHYREVLSQWHFQQGHFAAIQLPANAFIYADPPYDVPFRAYSSQGFSWSEQVQLAEWLAAHRGPVVASNQATERILDLYRQLGFQIEILSAPRRIACNGDRQPALEMLAFKGA</sequence>
<accession>A0A0P6XTQ4</accession>
<evidence type="ECO:0000256" key="7">
    <source>
        <dbReference type="PIRSR" id="PIRSR000398-1"/>
    </source>
</evidence>
<name>A0A0P6XTQ4_9CHLR</name>
<feature type="binding site" evidence="7">
    <location>
        <position position="182"/>
    </location>
    <ligand>
        <name>S-adenosyl-L-methionine</name>
        <dbReference type="ChEBI" id="CHEBI:59789"/>
    </ligand>
</feature>
<dbReference type="GO" id="GO:0032259">
    <property type="term" value="P:methylation"/>
    <property type="evidence" value="ECO:0007669"/>
    <property type="project" value="UniProtKB-KW"/>
</dbReference>
<evidence type="ECO:0000256" key="1">
    <source>
        <dbReference type="ARBA" id="ARBA00006594"/>
    </source>
</evidence>
<dbReference type="SUPFAM" id="SSF53335">
    <property type="entry name" value="S-adenosyl-L-methionine-dependent methyltransferases"/>
    <property type="match status" value="1"/>
</dbReference>
<evidence type="ECO:0000256" key="6">
    <source>
        <dbReference type="ARBA" id="ARBA00047942"/>
    </source>
</evidence>
<keyword evidence="9" id="KW-1185">Reference proteome</keyword>
<dbReference type="GO" id="GO:0009307">
    <property type="term" value="P:DNA restriction-modification system"/>
    <property type="evidence" value="ECO:0007669"/>
    <property type="project" value="InterPro"/>
</dbReference>
<evidence type="ECO:0000256" key="2">
    <source>
        <dbReference type="ARBA" id="ARBA00011900"/>
    </source>
</evidence>
<proteinExistence type="inferred from homology"/>
<dbReference type="Gene3D" id="1.10.1020.10">
    <property type="entry name" value="Adenine-specific Methyltransferase, Domain 2"/>
    <property type="match status" value="1"/>
</dbReference>